<accession>A0A1X6Z721</accession>
<evidence type="ECO:0000313" key="6">
    <source>
        <dbReference type="EMBL" id="SLN42473.1"/>
    </source>
</evidence>
<keyword evidence="7" id="KW-1185">Reference proteome</keyword>
<keyword evidence="2" id="KW-0092">Biotin</keyword>
<evidence type="ECO:0000256" key="4">
    <source>
        <dbReference type="ARBA" id="ARBA00047846"/>
    </source>
</evidence>
<dbReference type="Gene3D" id="3.30.930.10">
    <property type="entry name" value="Bira Bifunctional Protein, Domain 2"/>
    <property type="match status" value="1"/>
</dbReference>
<proteinExistence type="predicted"/>
<dbReference type="PANTHER" id="PTHR12835">
    <property type="entry name" value="BIOTIN PROTEIN LIGASE"/>
    <property type="match status" value="1"/>
</dbReference>
<dbReference type="EMBL" id="FWFK01000003">
    <property type="protein sequence ID" value="SLN42473.1"/>
    <property type="molecule type" value="Genomic_DNA"/>
</dbReference>
<organism evidence="6 7">
    <name type="scientific">Roseivivax jejudonensis</name>
    <dbReference type="NCBI Taxonomy" id="1529041"/>
    <lineage>
        <taxon>Bacteria</taxon>
        <taxon>Pseudomonadati</taxon>
        <taxon>Pseudomonadota</taxon>
        <taxon>Alphaproteobacteria</taxon>
        <taxon>Rhodobacterales</taxon>
        <taxon>Roseobacteraceae</taxon>
        <taxon>Roseivivax</taxon>
    </lineage>
</organism>
<dbReference type="Pfam" id="PF02237">
    <property type="entry name" value="BPL_C"/>
    <property type="match status" value="1"/>
</dbReference>
<dbReference type="SUPFAM" id="SSF55681">
    <property type="entry name" value="Class II aaRS and biotin synthetases"/>
    <property type="match status" value="1"/>
</dbReference>
<dbReference type="PROSITE" id="PS51733">
    <property type="entry name" value="BPL_LPL_CATALYTIC"/>
    <property type="match status" value="1"/>
</dbReference>
<dbReference type="AlphaFoldDB" id="A0A1X6Z721"/>
<evidence type="ECO:0000256" key="1">
    <source>
        <dbReference type="ARBA" id="ARBA00022598"/>
    </source>
</evidence>
<dbReference type="OrthoDB" id="9807064at2"/>
<dbReference type="Proteomes" id="UP000193570">
    <property type="component" value="Unassembled WGS sequence"/>
</dbReference>
<feature type="domain" description="BPL/LPL catalytic" evidence="5">
    <location>
        <begin position="1"/>
        <end position="182"/>
    </location>
</feature>
<dbReference type="InterPro" id="IPR004408">
    <property type="entry name" value="Biotin_CoA_COase_ligase"/>
</dbReference>
<reference evidence="6 7" key="1">
    <citation type="submission" date="2017-03" db="EMBL/GenBank/DDBJ databases">
        <authorList>
            <person name="Afonso C.L."/>
            <person name="Miller P.J."/>
            <person name="Scott M.A."/>
            <person name="Spackman E."/>
            <person name="Goraichik I."/>
            <person name="Dimitrov K.M."/>
            <person name="Suarez D.L."/>
            <person name="Swayne D.E."/>
        </authorList>
    </citation>
    <scope>NUCLEOTIDE SEQUENCE [LARGE SCALE GENOMIC DNA]</scope>
    <source>
        <strain evidence="6 7">CECT 8625</strain>
    </source>
</reference>
<dbReference type="Pfam" id="PF03099">
    <property type="entry name" value="BPL_LplA_LipB"/>
    <property type="match status" value="1"/>
</dbReference>
<evidence type="ECO:0000256" key="3">
    <source>
        <dbReference type="ARBA" id="ARBA00024227"/>
    </source>
</evidence>
<evidence type="ECO:0000256" key="2">
    <source>
        <dbReference type="ARBA" id="ARBA00023267"/>
    </source>
</evidence>
<dbReference type="InterPro" id="IPR004143">
    <property type="entry name" value="BPL_LPL_catalytic"/>
</dbReference>
<dbReference type="EC" id="6.3.4.15" evidence="3"/>
<gene>
    <name evidence="6" type="primary">birA</name>
    <name evidence="6" type="ORF">ROJ8625_02073</name>
</gene>
<dbReference type="PANTHER" id="PTHR12835:SF5">
    <property type="entry name" value="BIOTIN--PROTEIN LIGASE"/>
    <property type="match status" value="1"/>
</dbReference>
<dbReference type="InterPro" id="IPR003142">
    <property type="entry name" value="BPL_C"/>
</dbReference>
<dbReference type="NCBIfam" id="TIGR00121">
    <property type="entry name" value="birA_ligase"/>
    <property type="match status" value="1"/>
</dbReference>
<evidence type="ECO:0000259" key="5">
    <source>
        <dbReference type="PROSITE" id="PS51733"/>
    </source>
</evidence>
<sequence>MTWPAGYGRVVLDEVDSTMAEAARRAPQLAGPEWICAGRQRAARGRRGRAWVTPDGNFGATLVLPVAGAPGQVALRSFVAALALQDALIAATGRAEAFALKWPNDVLLNGGKVAGILLETLGPARLAIGIGVNLISAPEPTAVEPGAVRPVSLLSETGAAVSAEALLELLAAAYARREESFAVHGFGPTRAAWLANAARLGERVRARTGTHETEGVFETVDPAGNLVLQTASGRVAIAAADVHF</sequence>
<dbReference type="Gene3D" id="2.30.30.100">
    <property type="match status" value="1"/>
</dbReference>
<protein>
    <recommendedName>
        <fullName evidence="3">biotin--[biotin carboxyl-carrier protein] ligase</fullName>
        <ecNumber evidence="3">6.3.4.15</ecNumber>
    </recommendedName>
</protein>
<comment type="catalytic activity">
    <reaction evidence="4">
        <text>biotin + L-lysyl-[protein] + ATP = N(6)-biotinyl-L-lysyl-[protein] + AMP + diphosphate + H(+)</text>
        <dbReference type="Rhea" id="RHEA:11756"/>
        <dbReference type="Rhea" id="RHEA-COMP:9752"/>
        <dbReference type="Rhea" id="RHEA-COMP:10505"/>
        <dbReference type="ChEBI" id="CHEBI:15378"/>
        <dbReference type="ChEBI" id="CHEBI:29969"/>
        <dbReference type="ChEBI" id="CHEBI:30616"/>
        <dbReference type="ChEBI" id="CHEBI:33019"/>
        <dbReference type="ChEBI" id="CHEBI:57586"/>
        <dbReference type="ChEBI" id="CHEBI:83144"/>
        <dbReference type="ChEBI" id="CHEBI:456215"/>
        <dbReference type="EC" id="6.3.4.15"/>
    </reaction>
</comment>
<evidence type="ECO:0000313" key="7">
    <source>
        <dbReference type="Proteomes" id="UP000193570"/>
    </source>
</evidence>
<dbReference type="GO" id="GO:0004077">
    <property type="term" value="F:biotin--[biotin carboxyl-carrier protein] ligase activity"/>
    <property type="evidence" value="ECO:0007669"/>
    <property type="project" value="UniProtKB-EC"/>
</dbReference>
<dbReference type="RefSeq" id="WP_085791771.1">
    <property type="nucleotide sequence ID" value="NZ_FWFK01000003.1"/>
</dbReference>
<dbReference type="InterPro" id="IPR045864">
    <property type="entry name" value="aa-tRNA-synth_II/BPL/LPL"/>
</dbReference>
<dbReference type="GO" id="GO:0005737">
    <property type="term" value="C:cytoplasm"/>
    <property type="evidence" value="ECO:0007669"/>
    <property type="project" value="TreeGrafter"/>
</dbReference>
<name>A0A1X6Z721_9RHOB</name>
<keyword evidence="1 6" id="KW-0436">Ligase</keyword>